<accession>A0A1C3P2Z6</accession>
<dbReference type="EMBL" id="FLUV01001717">
    <property type="protein sequence ID" value="SBW24209.1"/>
    <property type="molecule type" value="Genomic_DNA"/>
</dbReference>
<organism evidence="1 2">
    <name type="scientific">Candidatus Protofrankia californiensis</name>
    <dbReference type="NCBI Taxonomy" id="1839754"/>
    <lineage>
        <taxon>Bacteria</taxon>
        <taxon>Bacillati</taxon>
        <taxon>Actinomycetota</taxon>
        <taxon>Actinomycetes</taxon>
        <taxon>Frankiales</taxon>
        <taxon>Frankiaceae</taxon>
        <taxon>Protofrankia</taxon>
    </lineage>
</organism>
<keyword evidence="2" id="KW-1185">Reference proteome</keyword>
<dbReference type="AlphaFoldDB" id="A0A1C3P2Z6"/>
<evidence type="ECO:0000313" key="1">
    <source>
        <dbReference type="EMBL" id="SBW24209.1"/>
    </source>
</evidence>
<reference evidence="2" key="1">
    <citation type="submission" date="2016-02" db="EMBL/GenBank/DDBJ databases">
        <authorList>
            <person name="Wibberg D."/>
        </authorList>
    </citation>
    <scope>NUCLEOTIDE SEQUENCE [LARGE SCALE GENOMIC DNA]</scope>
</reference>
<name>A0A1C3P2Z6_9ACTN</name>
<sequence length="76" mass="8030">MYRGHITKQGSTLVRWAAVEAVQILPASTPILGTTKAGVGDRRGVNIGTVAAARKLLTLVSYALRDGEVRALRSVA</sequence>
<dbReference type="Proteomes" id="UP000199013">
    <property type="component" value="Unassembled WGS sequence"/>
</dbReference>
<evidence type="ECO:0008006" key="3">
    <source>
        <dbReference type="Google" id="ProtNLM"/>
    </source>
</evidence>
<proteinExistence type="predicted"/>
<evidence type="ECO:0000313" key="2">
    <source>
        <dbReference type="Proteomes" id="UP000199013"/>
    </source>
</evidence>
<gene>
    <name evidence="1" type="ORF">FDG2_4064</name>
</gene>
<protein>
    <recommendedName>
        <fullName evidence="3">Transposase IS116/IS110/IS902 family protein</fullName>
    </recommendedName>
</protein>